<evidence type="ECO:0000313" key="6">
    <source>
        <dbReference type="Proteomes" id="UP001597191"/>
    </source>
</evidence>
<dbReference type="Proteomes" id="UP001597191">
    <property type="component" value="Unassembled WGS sequence"/>
</dbReference>
<keyword evidence="1" id="KW-1133">Transmembrane helix</keyword>
<dbReference type="InterPro" id="IPR010317">
    <property type="entry name" value="WxLIP_PGBD"/>
</dbReference>
<evidence type="ECO:0000259" key="4">
    <source>
        <dbReference type="Pfam" id="PF11797"/>
    </source>
</evidence>
<evidence type="ECO:0000313" key="5">
    <source>
        <dbReference type="EMBL" id="MFD1410403.1"/>
    </source>
</evidence>
<keyword evidence="1" id="KW-0472">Membrane</keyword>
<feature type="transmembrane region" description="Helical" evidence="1">
    <location>
        <begin position="311"/>
        <end position="332"/>
    </location>
</feature>
<protein>
    <submittedName>
        <fullName evidence="5">DUF916 and DUF3324 domain-containing protein</fullName>
    </submittedName>
</protein>
<keyword evidence="2" id="KW-0732">Signal</keyword>
<feature type="domain" description="WxL Interacting Protein host binding" evidence="4">
    <location>
        <begin position="160"/>
        <end position="298"/>
    </location>
</feature>
<organism evidence="5 6">
    <name type="scientific">Lapidilactobacillus gannanensis</name>
    <dbReference type="NCBI Taxonomy" id="2486002"/>
    <lineage>
        <taxon>Bacteria</taxon>
        <taxon>Bacillati</taxon>
        <taxon>Bacillota</taxon>
        <taxon>Bacilli</taxon>
        <taxon>Lactobacillales</taxon>
        <taxon>Lactobacillaceae</taxon>
        <taxon>Lapidilactobacillus</taxon>
    </lineage>
</organism>
<feature type="signal peptide" evidence="2">
    <location>
        <begin position="1"/>
        <end position="27"/>
    </location>
</feature>
<dbReference type="Pfam" id="PF11797">
    <property type="entry name" value="WxLIP_HBD"/>
    <property type="match status" value="1"/>
</dbReference>
<dbReference type="Pfam" id="PF06030">
    <property type="entry name" value="WxLIP_PGBD"/>
    <property type="match status" value="1"/>
</dbReference>
<dbReference type="EMBL" id="JBHTOH010000015">
    <property type="protein sequence ID" value="MFD1410403.1"/>
    <property type="molecule type" value="Genomic_DNA"/>
</dbReference>
<keyword evidence="1" id="KW-0812">Transmembrane</keyword>
<reference evidence="6" key="1">
    <citation type="journal article" date="2019" name="Int. J. Syst. Evol. Microbiol.">
        <title>The Global Catalogue of Microorganisms (GCM) 10K type strain sequencing project: providing services to taxonomists for standard genome sequencing and annotation.</title>
        <authorList>
            <consortium name="The Broad Institute Genomics Platform"/>
            <consortium name="The Broad Institute Genome Sequencing Center for Infectious Disease"/>
            <person name="Wu L."/>
            <person name="Ma J."/>
        </authorList>
    </citation>
    <scope>NUCLEOTIDE SEQUENCE [LARGE SCALE GENOMIC DNA]</scope>
    <source>
        <strain evidence="6">CCM 8937</strain>
    </source>
</reference>
<feature type="domain" description="WxL Interacting Protein peptidoglycan binding" evidence="3">
    <location>
        <begin position="32"/>
        <end position="149"/>
    </location>
</feature>
<feature type="chain" id="PRO_5047462574" evidence="2">
    <location>
        <begin position="28"/>
        <end position="335"/>
    </location>
</feature>
<name>A0ABW4BMC1_9LACO</name>
<evidence type="ECO:0000256" key="2">
    <source>
        <dbReference type="SAM" id="SignalP"/>
    </source>
</evidence>
<gene>
    <name evidence="5" type="ORF">ACFQ4R_02030</name>
</gene>
<dbReference type="InterPro" id="IPR021759">
    <property type="entry name" value="WxLIP_HBD"/>
</dbReference>
<evidence type="ECO:0000259" key="3">
    <source>
        <dbReference type="Pfam" id="PF06030"/>
    </source>
</evidence>
<proteinExistence type="predicted"/>
<sequence>MKLKHFIFGLSLMIAGFLGGNTQPVHAESLNFDVGAVLPDNQANKDVTYFDLLVKPNAEQNLQVRINNKDSQEHQYKVAVNRAVTNRNGLIDYSDHGKKADKSLLYDIEKYTTKPQTVTVPAKTSQVVTINLKTPAKSFDGVMLGGVRVMQVDQAKATSKKGVTLTNRFAYVIGLQLHENDTKIKPDLHLLKVMPKQLNYRNYITVTLQNNQPTIMRDFNVNAVVTKRGSTKKVINYKKNNMSMAPNSNFALPLGDQGYQLEPGKYTLTLKANADSKKYSWKFTKNFEITSDQAKKLNSTSVDQPEKKNNYMIWLLIIGIIVILLLIILIIIKFI</sequence>
<evidence type="ECO:0000256" key="1">
    <source>
        <dbReference type="SAM" id="Phobius"/>
    </source>
</evidence>
<comment type="caution">
    <text evidence="5">The sequence shown here is derived from an EMBL/GenBank/DDBJ whole genome shotgun (WGS) entry which is preliminary data.</text>
</comment>
<dbReference type="RefSeq" id="WP_125647263.1">
    <property type="nucleotide sequence ID" value="NZ_JBHTOH010000015.1"/>
</dbReference>
<keyword evidence="6" id="KW-1185">Reference proteome</keyword>
<accession>A0ABW4BMC1</accession>